<protein>
    <submittedName>
        <fullName evidence="1">Uncharacterized protein</fullName>
    </submittedName>
</protein>
<name>A0A8J4RLC3_9ROSI</name>
<gene>
    <name evidence="1" type="ORF">CMV_009246</name>
</gene>
<dbReference type="EMBL" id="JRKL02001009">
    <property type="protein sequence ID" value="KAF3966677.1"/>
    <property type="molecule type" value="Genomic_DNA"/>
</dbReference>
<proteinExistence type="predicted"/>
<dbReference type="OrthoDB" id="1749942at2759"/>
<organism evidence="1 2">
    <name type="scientific">Castanea mollissima</name>
    <name type="common">Chinese chestnut</name>
    <dbReference type="NCBI Taxonomy" id="60419"/>
    <lineage>
        <taxon>Eukaryota</taxon>
        <taxon>Viridiplantae</taxon>
        <taxon>Streptophyta</taxon>
        <taxon>Embryophyta</taxon>
        <taxon>Tracheophyta</taxon>
        <taxon>Spermatophyta</taxon>
        <taxon>Magnoliopsida</taxon>
        <taxon>eudicotyledons</taxon>
        <taxon>Gunneridae</taxon>
        <taxon>Pentapetalae</taxon>
        <taxon>rosids</taxon>
        <taxon>fabids</taxon>
        <taxon>Fagales</taxon>
        <taxon>Fagaceae</taxon>
        <taxon>Castanea</taxon>
    </lineage>
</organism>
<sequence length="411" mass="47275">MANQDQDTVDLDFARVKKLFHYLETLNTQTSKKIMHLQSLQKNIEDFEEVVDRLTKSNFRFEDLVRFMETENELHNLTELIRDIRLGDDEGFNPAGLSSDAARKRFFDKVMKALGEMMESYSSQDQGDKLKQEVKRLEQAFCITIAAASTSGVTFKKEEGGEASDLEEQKLRSKFGGGLKKERDSGKKSLMEYIEECNDSDKELGVMNELNVQAVKVGIELSRLIVDFVFMMLGQEQWAEKIGIFKSSLKGCCIEDENSMVIKKILNLLDMAKIDEPIKGKWARMEQTELDESNQKESLNRKSHIDDLFDEFLDQALGLLGRQFIELALNLESFMSHPLLPKSEDLMNVVLTEFKCRLEQSEEKLKGIWEDINKLKAMFSSKVDRKDEKMTEAQIFVESMIAELWNQSESS</sequence>
<keyword evidence="2" id="KW-1185">Reference proteome</keyword>
<dbReference type="AlphaFoldDB" id="A0A8J4RLC3"/>
<dbReference type="Proteomes" id="UP000737018">
    <property type="component" value="Unassembled WGS sequence"/>
</dbReference>
<comment type="caution">
    <text evidence="1">The sequence shown here is derived from an EMBL/GenBank/DDBJ whole genome shotgun (WGS) entry which is preliminary data.</text>
</comment>
<evidence type="ECO:0000313" key="2">
    <source>
        <dbReference type="Proteomes" id="UP000737018"/>
    </source>
</evidence>
<evidence type="ECO:0000313" key="1">
    <source>
        <dbReference type="EMBL" id="KAF3966677.1"/>
    </source>
</evidence>
<accession>A0A8J4RLC3</accession>
<reference evidence="1" key="1">
    <citation type="submission" date="2020-03" db="EMBL/GenBank/DDBJ databases">
        <title>Castanea mollissima Vanexum genome sequencing.</title>
        <authorList>
            <person name="Staton M."/>
        </authorList>
    </citation>
    <scope>NUCLEOTIDE SEQUENCE</scope>
    <source>
        <tissue evidence="1">Leaf</tissue>
    </source>
</reference>